<name>A0AAW2YI71_9EUKA</name>
<dbReference type="InterPro" id="IPR016135">
    <property type="entry name" value="UBQ-conjugating_enzyme/RWD"/>
</dbReference>
<dbReference type="EMBL" id="JAOPGA020000045">
    <property type="protein sequence ID" value="KAL0476460.1"/>
    <property type="molecule type" value="Genomic_DNA"/>
</dbReference>
<evidence type="ECO:0000259" key="1">
    <source>
        <dbReference type="PROSITE" id="PS50127"/>
    </source>
</evidence>
<protein>
    <submittedName>
        <fullName evidence="2">UBE2D2</fullName>
    </submittedName>
</protein>
<dbReference type="InterPro" id="IPR000608">
    <property type="entry name" value="UBC"/>
</dbReference>
<dbReference type="AlphaFoldDB" id="A0AAW2YI71"/>
<dbReference type="SMART" id="SM00212">
    <property type="entry name" value="UBCc"/>
    <property type="match status" value="1"/>
</dbReference>
<proteinExistence type="predicted"/>
<accession>A0AAW2YI71</accession>
<reference evidence="2 3" key="1">
    <citation type="submission" date="2024-03" db="EMBL/GenBank/DDBJ databases">
        <title>The Acrasis kona genome and developmental transcriptomes reveal deep origins of eukaryotic multicellular pathways.</title>
        <authorList>
            <person name="Sheikh S."/>
            <person name="Fu C.-J."/>
            <person name="Brown M.W."/>
            <person name="Baldauf S.L."/>
        </authorList>
    </citation>
    <scope>NUCLEOTIDE SEQUENCE [LARGE SCALE GENOMIC DNA]</scope>
    <source>
        <strain evidence="2 3">ATCC MYA-3509</strain>
    </source>
</reference>
<dbReference type="PROSITE" id="PS50127">
    <property type="entry name" value="UBC_2"/>
    <property type="match status" value="1"/>
</dbReference>
<feature type="domain" description="UBC core" evidence="1">
    <location>
        <begin position="18"/>
        <end position="178"/>
    </location>
</feature>
<dbReference type="SUPFAM" id="SSF54495">
    <property type="entry name" value="UBC-like"/>
    <property type="match status" value="1"/>
</dbReference>
<evidence type="ECO:0000313" key="3">
    <source>
        <dbReference type="Proteomes" id="UP001431209"/>
    </source>
</evidence>
<dbReference type="CDD" id="cd23955">
    <property type="entry name" value="UBCc_invertebrate"/>
    <property type="match status" value="1"/>
</dbReference>
<organism evidence="2 3">
    <name type="scientific">Acrasis kona</name>
    <dbReference type="NCBI Taxonomy" id="1008807"/>
    <lineage>
        <taxon>Eukaryota</taxon>
        <taxon>Discoba</taxon>
        <taxon>Heterolobosea</taxon>
        <taxon>Tetramitia</taxon>
        <taxon>Eutetramitia</taxon>
        <taxon>Acrasidae</taxon>
        <taxon>Acrasis</taxon>
    </lineage>
</organism>
<dbReference type="InterPro" id="IPR050113">
    <property type="entry name" value="Ub_conjugating_enzyme"/>
</dbReference>
<dbReference type="SUPFAM" id="SSF81383">
    <property type="entry name" value="F-box domain"/>
    <property type="match status" value="1"/>
</dbReference>
<gene>
    <name evidence="2" type="ORF">AKO1_004412</name>
</gene>
<evidence type="ECO:0000313" key="2">
    <source>
        <dbReference type="EMBL" id="KAL0476460.1"/>
    </source>
</evidence>
<keyword evidence="3" id="KW-1185">Reference proteome</keyword>
<comment type="caution">
    <text evidence="2">The sequence shown here is derived from an EMBL/GenBank/DDBJ whole genome shotgun (WGS) entry which is preliminary data.</text>
</comment>
<dbReference type="Proteomes" id="UP001431209">
    <property type="component" value="Unassembled WGS sequence"/>
</dbReference>
<sequence length="697" mass="81420">MANWSWDAIHTRIIKPESAIKRLHKDYAELIRNPLDMICACPVSEKTFLLWHANMMGAEGSRYAGVVFHLSLLFPNDYPLSPPDVRLLTTVHRSHVYGSWICLDMLETHYTNELYSGWSTAYSLSSILLQLQSYLFDDKDHKDDPEYFRPIPSRVKECVRNARLYKCSECPHNMRINKPWPYTPWMKLRLNGKFKPKPATLKRRENAPKKPKKQKNILNGEKFEDYGLLEGRLASVAIEGEWIEEEWEEPAQDEEKNSLEQVKTLLTDLPMEVLVHILSCLSEVDLKNTKMVPNTFVHQASLECCRLFDIKRDPMMCFHTKLNHLESVLGIGINLRRNPISNVLSYADSPLDVLSWKAYTDHRVVKGVWRQPFEFWLPLYINKEHAGRAWPLFRGNVCKMFGKTEFDPMDALQLLCMLMNTQVVSTMNGDLHCSIKALAGYCWFHRWMIALVEEYPLVKEHIDNKVGEFARTYRARDKNAVPIIGDFMPLLSVSELQWDDVCEQLLEEVFARNVFWCLKKYPQLHYKVTEESRIKACFDSSRTMNGLLMFHTYFLKYVARPKGYSLQQTANDYDIKLGQQSSLVQDQLQYNVFWMKSVNNFEDFFYAIEMDLPKDMNKVLIQSYADSMQSGYHYRLKHLETIEEVNQKQASQANGNKKSADWSPWTKKTNAKDLVNVKMVVGENNELVPLVKLRRRK</sequence>
<dbReference type="Pfam" id="PF00179">
    <property type="entry name" value="UQ_con"/>
    <property type="match status" value="1"/>
</dbReference>
<dbReference type="Gene3D" id="3.10.110.10">
    <property type="entry name" value="Ubiquitin Conjugating Enzyme"/>
    <property type="match status" value="1"/>
</dbReference>
<dbReference type="InterPro" id="IPR036047">
    <property type="entry name" value="F-box-like_dom_sf"/>
</dbReference>
<dbReference type="PANTHER" id="PTHR24067">
    <property type="entry name" value="UBIQUITIN-CONJUGATING ENZYME E2"/>
    <property type="match status" value="1"/>
</dbReference>